<sequence>MAGAPIVRSRIFALAMLAPPRLRQAATSALNAKYGLAISIS</sequence>
<evidence type="ECO:0000313" key="2">
    <source>
        <dbReference type="Proteomes" id="UP000469949"/>
    </source>
</evidence>
<dbReference type="EMBL" id="WEKV01000005">
    <property type="protein sequence ID" value="KAB7786920.1"/>
    <property type="molecule type" value="Genomic_DNA"/>
</dbReference>
<gene>
    <name evidence="1" type="ORF">F8B43_0870</name>
</gene>
<reference evidence="1 2" key="1">
    <citation type="submission" date="2019-10" db="EMBL/GenBank/DDBJ databases">
        <title>Draft Genome Sequence of the Caffeine Degrading Methylotroph Methylorubrum populi PINKEL.</title>
        <authorList>
            <person name="Dawson S.C."/>
            <person name="Zhang X."/>
            <person name="Wright M.E."/>
            <person name="Sharma G."/>
            <person name="Langner J.T."/>
            <person name="Ditty J.L."/>
            <person name="Subuyuj G.A."/>
        </authorList>
    </citation>
    <scope>NUCLEOTIDE SEQUENCE [LARGE SCALE GENOMIC DNA]</scope>
    <source>
        <strain evidence="1 2">Pinkel</strain>
    </source>
</reference>
<comment type="caution">
    <text evidence="1">The sequence shown here is derived from an EMBL/GenBank/DDBJ whole genome shotgun (WGS) entry which is preliminary data.</text>
</comment>
<name>A0A833J8S4_9HYPH</name>
<accession>A0A833J8S4</accession>
<proteinExistence type="predicted"/>
<organism evidence="1 2">
    <name type="scientific">Methylorubrum populi</name>
    <dbReference type="NCBI Taxonomy" id="223967"/>
    <lineage>
        <taxon>Bacteria</taxon>
        <taxon>Pseudomonadati</taxon>
        <taxon>Pseudomonadota</taxon>
        <taxon>Alphaproteobacteria</taxon>
        <taxon>Hyphomicrobiales</taxon>
        <taxon>Methylobacteriaceae</taxon>
        <taxon>Methylorubrum</taxon>
    </lineage>
</organism>
<dbReference type="AlphaFoldDB" id="A0A833J8S4"/>
<protein>
    <submittedName>
        <fullName evidence="1">Uncharacterized protein</fullName>
    </submittedName>
</protein>
<dbReference type="Proteomes" id="UP000469949">
    <property type="component" value="Unassembled WGS sequence"/>
</dbReference>
<evidence type="ECO:0000313" key="1">
    <source>
        <dbReference type="EMBL" id="KAB7786920.1"/>
    </source>
</evidence>